<dbReference type="CDD" id="cd01392">
    <property type="entry name" value="HTH_LacI"/>
    <property type="match status" value="1"/>
</dbReference>
<keyword evidence="1" id="KW-0805">Transcription regulation</keyword>
<dbReference type="InterPro" id="IPR010982">
    <property type="entry name" value="Lambda_DNA-bd_dom_sf"/>
</dbReference>
<organism evidence="5 6">
    <name type="scientific">Gardnerella vaginalis</name>
    <dbReference type="NCBI Taxonomy" id="2702"/>
    <lineage>
        <taxon>Bacteria</taxon>
        <taxon>Bacillati</taxon>
        <taxon>Actinomycetota</taxon>
        <taxon>Actinomycetes</taxon>
        <taxon>Bifidobacteriales</taxon>
        <taxon>Bifidobacteriaceae</taxon>
        <taxon>Gardnerella</taxon>
    </lineage>
</organism>
<dbReference type="InterPro" id="IPR028082">
    <property type="entry name" value="Peripla_BP_I"/>
</dbReference>
<dbReference type="Gene3D" id="3.40.50.2300">
    <property type="match status" value="2"/>
</dbReference>
<dbReference type="CDD" id="cd06279">
    <property type="entry name" value="PBP1_LacI-like"/>
    <property type="match status" value="1"/>
</dbReference>
<evidence type="ECO:0000256" key="1">
    <source>
        <dbReference type="ARBA" id="ARBA00023015"/>
    </source>
</evidence>
<dbReference type="InterPro" id="IPR000843">
    <property type="entry name" value="HTH_LacI"/>
</dbReference>
<evidence type="ECO:0000256" key="2">
    <source>
        <dbReference type="ARBA" id="ARBA00023125"/>
    </source>
</evidence>
<sequence>MNVRRVTIKDVAKKANVSKSAVSFAYNDPSKLSEATVEHIMQTAEEMGYVRSATARALRTNSSNALGLLLPQGIDTILQNPYYSLLIQGIGQVCQSEGYTLMLVPPLRGSMLKAIPTAAVSGFIICGLEAERAEVVEILNKHVPVVIVDPAQPINVPTVEVDDEHDFEDLVDRLIDLGHRNIGIAAIETKSHTDYPGWQGIVGRRMASVVRALKKHNLSPEDKEITVIETPCTYQGGADVFNKMWNDTNLECRPTAIVSFSDIIALGVLGAAQAQGLRVPEDLSITGYDDLPLSTICTPRLTTVHQPITSKGRLAAESLIDQIRFDEEALPVSHKKLGTALIVRESVGAAPLKK</sequence>
<reference evidence="5 6" key="1">
    <citation type="submission" date="2016-01" db="EMBL/GenBank/DDBJ databases">
        <authorList>
            <person name="Oliw E.H."/>
        </authorList>
    </citation>
    <scope>NUCLEOTIDE SEQUENCE [LARGE SCALE GENOMIC DNA]</scope>
    <source>
        <strain evidence="5 6">PSS_7772B</strain>
    </source>
</reference>
<dbReference type="GO" id="GO:0000976">
    <property type="term" value="F:transcription cis-regulatory region binding"/>
    <property type="evidence" value="ECO:0007669"/>
    <property type="project" value="TreeGrafter"/>
</dbReference>
<dbReference type="Pfam" id="PF13377">
    <property type="entry name" value="Peripla_BP_3"/>
    <property type="match status" value="1"/>
</dbReference>
<dbReference type="PANTHER" id="PTHR30146">
    <property type="entry name" value="LACI-RELATED TRANSCRIPTIONAL REPRESSOR"/>
    <property type="match status" value="1"/>
</dbReference>
<evidence type="ECO:0000313" key="5">
    <source>
        <dbReference type="EMBL" id="KXA20106.1"/>
    </source>
</evidence>
<dbReference type="GO" id="GO:0003700">
    <property type="term" value="F:DNA-binding transcription factor activity"/>
    <property type="evidence" value="ECO:0007669"/>
    <property type="project" value="TreeGrafter"/>
</dbReference>
<dbReference type="InterPro" id="IPR046335">
    <property type="entry name" value="LacI/GalR-like_sensor"/>
</dbReference>
<gene>
    <name evidence="5" type="ORF">HMPREF3208_00945</name>
</gene>
<dbReference type="eggNOG" id="COG1609">
    <property type="taxonomic scope" value="Bacteria"/>
</dbReference>
<dbReference type="PROSITE" id="PS50932">
    <property type="entry name" value="HTH_LACI_2"/>
    <property type="match status" value="1"/>
</dbReference>
<name>A0A133NV08_GARVA</name>
<dbReference type="Pfam" id="PF00356">
    <property type="entry name" value="LacI"/>
    <property type="match status" value="1"/>
</dbReference>
<dbReference type="OrthoDB" id="4268837at2"/>
<dbReference type="EMBL" id="LRQB01000053">
    <property type="protein sequence ID" value="KXA20106.1"/>
    <property type="molecule type" value="Genomic_DNA"/>
</dbReference>
<dbReference type="PATRIC" id="fig|2702.100.peg.926"/>
<evidence type="ECO:0000256" key="3">
    <source>
        <dbReference type="ARBA" id="ARBA00023163"/>
    </source>
</evidence>
<dbReference type="SMART" id="SM00354">
    <property type="entry name" value="HTH_LACI"/>
    <property type="match status" value="1"/>
</dbReference>
<accession>A0A133NV08</accession>
<dbReference type="AlphaFoldDB" id="A0A133NV08"/>
<evidence type="ECO:0000313" key="6">
    <source>
        <dbReference type="Proteomes" id="UP000070687"/>
    </source>
</evidence>
<dbReference type="Gene3D" id="1.10.260.40">
    <property type="entry name" value="lambda repressor-like DNA-binding domains"/>
    <property type="match status" value="1"/>
</dbReference>
<feature type="domain" description="HTH lacI-type" evidence="4">
    <location>
        <begin position="6"/>
        <end position="60"/>
    </location>
</feature>
<keyword evidence="2" id="KW-0238">DNA-binding</keyword>
<evidence type="ECO:0000259" key="4">
    <source>
        <dbReference type="PROSITE" id="PS50932"/>
    </source>
</evidence>
<dbReference type="PANTHER" id="PTHR30146:SF138">
    <property type="entry name" value="TRANSCRIPTIONAL REGULATORY PROTEIN"/>
    <property type="match status" value="1"/>
</dbReference>
<dbReference type="Proteomes" id="UP000070687">
    <property type="component" value="Unassembled WGS sequence"/>
</dbReference>
<keyword evidence="3" id="KW-0804">Transcription</keyword>
<dbReference type="SUPFAM" id="SSF53822">
    <property type="entry name" value="Periplasmic binding protein-like I"/>
    <property type="match status" value="1"/>
</dbReference>
<dbReference type="SUPFAM" id="SSF47413">
    <property type="entry name" value="lambda repressor-like DNA-binding domains"/>
    <property type="match status" value="1"/>
</dbReference>
<proteinExistence type="predicted"/>
<dbReference type="RefSeq" id="WP_016636850.1">
    <property type="nucleotide sequence ID" value="NZ_KQ956862.1"/>
</dbReference>
<comment type="caution">
    <text evidence="5">The sequence shown here is derived from an EMBL/GenBank/DDBJ whole genome shotgun (WGS) entry which is preliminary data.</text>
</comment>
<protein>
    <submittedName>
        <fullName evidence="5">Transcriptional regulator, LacI family</fullName>
    </submittedName>
</protein>